<dbReference type="Pfam" id="PF05986">
    <property type="entry name" value="ADAMTS_spacer1"/>
    <property type="match status" value="1"/>
</dbReference>
<comment type="subcellular location">
    <subcellularLocation>
        <location evidence="1">Secreted</location>
    </subcellularLocation>
</comment>
<dbReference type="GO" id="GO:0004222">
    <property type="term" value="F:metalloendopeptidase activity"/>
    <property type="evidence" value="ECO:0007669"/>
    <property type="project" value="TreeGrafter"/>
</dbReference>
<organism evidence="6 7">
    <name type="scientific">Manduca sexta</name>
    <name type="common">Tobacco hawkmoth</name>
    <name type="synonym">Tobacco hornworm</name>
    <dbReference type="NCBI Taxonomy" id="7130"/>
    <lineage>
        <taxon>Eukaryota</taxon>
        <taxon>Metazoa</taxon>
        <taxon>Ecdysozoa</taxon>
        <taxon>Arthropoda</taxon>
        <taxon>Hexapoda</taxon>
        <taxon>Insecta</taxon>
        <taxon>Pterygota</taxon>
        <taxon>Neoptera</taxon>
        <taxon>Endopterygota</taxon>
        <taxon>Lepidoptera</taxon>
        <taxon>Glossata</taxon>
        <taxon>Ditrysia</taxon>
        <taxon>Bombycoidea</taxon>
        <taxon>Sphingidae</taxon>
        <taxon>Sphinginae</taxon>
        <taxon>Sphingini</taxon>
        <taxon>Manduca</taxon>
    </lineage>
</organism>
<gene>
    <name evidence="6" type="ORF">O3G_MSEX007414</name>
</gene>
<evidence type="ECO:0000313" key="7">
    <source>
        <dbReference type="Proteomes" id="UP000791440"/>
    </source>
</evidence>
<dbReference type="GO" id="GO:0005576">
    <property type="term" value="C:extracellular region"/>
    <property type="evidence" value="ECO:0007669"/>
    <property type="project" value="UniProtKB-SubCell"/>
</dbReference>
<feature type="region of interest" description="Disordered" evidence="4">
    <location>
        <begin position="803"/>
        <end position="826"/>
    </location>
</feature>
<feature type="compositionally biased region" description="Basic residues" evidence="4">
    <location>
        <begin position="401"/>
        <end position="410"/>
    </location>
</feature>
<dbReference type="Proteomes" id="UP000791440">
    <property type="component" value="Unassembled WGS sequence"/>
</dbReference>
<dbReference type="AlphaFoldDB" id="A0A921Z6U6"/>
<comment type="caution">
    <text evidence="6">The sequence shown here is derived from an EMBL/GenBank/DDBJ whole genome shotgun (WGS) entry which is preliminary data.</text>
</comment>
<evidence type="ECO:0000259" key="5">
    <source>
        <dbReference type="PROSITE" id="PS50900"/>
    </source>
</evidence>
<dbReference type="InterPro" id="IPR010294">
    <property type="entry name" value="ADAMTS_spacer1"/>
</dbReference>
<dbReference type="GO" id="GO:0030198">
    <property type="term" value="P:extracellular matrix organization"/>
    <property type="evidence" value="ECO:0007669"/>
    <property type="project" value="TreeGrafter"/>
</dbReference>
<dbReference type="PANTHER" id="PTHR13723">
    <property type="entry name" value="ADAMTS A DISINTEGRIN AND METALLOPROTEASE WITH THROMBOSPONDIN MOTIFS PROTEASE"/>
    <property type="match status" value="1"/>
</dbReference>
<dbReference type="GO" id="GO:0031012">
    <property type="term" value="C:extracellular matrix"/>
    <property type="evidence" value="ECO:0007669"/>
    <property type="project" value="TreeGrafter"/>
</dbReference>
<reference evidence="6" key="1">
    <citation type="journal article" date="2016" name="Insect Biochem. Mol. Biol.">
        <title>Multifaceted biological insights from a draft genome sequence of the tobacco hornworm moth, Manduca sexta.</title>
        <authorList>
            <person name="Kanost M.R."/>
            <person name="Arrese E.L."/>
            <person name="Cao X."/>
            <person name="Chen Y.R."/>
            <person name="Chellapilla S."/>
            <person name="Goldsmith M.R."/>
            <person name="Grosse-Wilde E."/>
            <person name="Heckel D.G."/>
            <person name="Herndon N."/>
            <person name="Jiang H."/>
            <person name="Papanicolaou A."/>
            <person name="Qu J."/>
            <person name="Soulages J.L."/>
            <person name="Vogel H."/>
            <person name="Walters J."/>
            <person name="Waterhouse R.M."/>
            <person name="Ahn S.J."/>
            <person name="Almeida F.C."/>
            <person name="An C."/>
            <person name="Aqrawi P."/>
            <person name="Bretschneider A."/>
            <person name="Bryant W.B."/>
            <person name="Bucks S."/>
            <person name="Chao H."/>
            <person name="Chevignon G."/>
            <person name="Christen J.M."/>
            <person name="Clarke D.F."/>
            <person name="Dittmer N.T."/>
            <person name="Ferguson L.C.F."/>
            <person name="Garavelou S."/>
            <person name="Gordon K.H.J."/>
            <person name="Gunaratna R.T."/>
            <person name="Han Y."/>
            <person name="Hauser F."/>
            <person name="He Y."/>
            <person name="Heidel-Fischer H."/>
            <person name="Hirsh A."/>
            <person name="Hu Y."/>
            <person name="Jiang H."/>
            <person name="Kalra D."/>
            <person name="Klinner C."/>
            <person name="Konig C."/>
            <person name="Kovar C."/>
            <person name="Kroll A.R."/>
            <person name="Kuwar S.S."/>
            <person name="Lee S.L."/>
            <person name="Lehman R."/>
            <person name="Li K."/>
            <person name="Li Z."/>
            <person name="Liang H."/>
            <person name="Lovelace S."/>
            <person name="Lu Z."/>
            <person name="Mansfield J.H."/>
            <person name="McCulloch K.J."/>
            <person name="Mathew T."/>
            <person name="Morton B."/>
            <person name="Muzny D.M."/>
            <person name="Neunemann D."/>
            <person name="Ongeri F."/>
            <person name="Pauchet Y."/>
            <person name="Pu L.L."/>
            <person name="Pyrousis I."/>
            <person name="Rao X.J."/>
            <person name="Redding A."/>
            <person name="Roesel C."/>
            <person name="Sanchez-Gracia A."/>
            <person name="Schaack S."/>
            <person name="Shukla A."/>
            <person name="Tetreau G."/>
            <person name="Wang Y."/>
            <person name="Xiong G.H."/>
            <person name="Traut W."/>
            <person name="Walsh T.K."/>
            <person name="Worley K.C."/>
            <person name="Wu D."/>
            <person name="Wu W."/>
            <person name="Wu Y.Q."/>
            <person name="Zhang X."/>
            <person name="Zou Z."/>
            <person name="Zucker H."/>
            <person name="Briscoe A.D."/>
            <person name="Burmester T."/>
            <person name="Clem R.J."/>
            <person name="Feyereisen R."/>
            <person name="Grimmelikhuijzen C.J.P."/>
            <person name="Hamodrakas S.J."/>
            <person name="Hansson B.S."/>
            <person name="Huguet E."/>
            <person name="Jermiin L.S."/>
            <person name="Lan Q."/>
            <person name="Lehman H.K."/>
            <person name="Lorenzen M."/>
            <person name="Merzendorfer H."/>
            <person name="Michalopoulos I."/>
            <person name="Morton D.B."/>
            <person name="Muthukrishnan S."/>
            <person name="Oakeshott J.G."/>
            <person name="Palmer W."/>
            <person name="Park Y."/>
            <person name="Passarelli A.L."/>
            <person name="Rozas J."/>
            <person name="Schwartz L.M."/>
            <person name="Smith W."/>
            <person name="Southgate A."/>
            <person name="Vilcinskas A."/>
            <person name="Vogt R."/>
            <person name="Wang P."/>
            <person name="Werren J."/>
            <person name="Yu X.Q."/>
            <person name="Zhou J.J."/>
            <person name="Brown S.J."/>
            <person name="Scherer S.E."/>
            <person name="Richards S."/>
            <person name="Blissard G.W."/>
        </authorList>
    </citation>
    <scope>NUCLEOTIDE SEQUENCE</scope>
</reference>
<keyword evidence="2" id="KW-0964">Secreted</keyword>
<dbReference type="InterPro" id="IPR000884">
    <property type="entry name" value="TSP1_rpt"/>
</dbReference>
<feature type="compositionally biased region" description="Basic residues" evidence="4">
    <location>
        <begin position="106"/>
        <end position="116"/>
    </location>
</feature>
<dbReference type="PROSITE" id="PS50092">
    <property type="entry name" value="TSP1"/>
    <property type="match status" value="5"/>
</dbReference>
<evidence type="ECO:0000313" key="6">
    <source>
        <dbReference type="EMBL" id="KAG6452025.1"/>
    </source>
</evidence>
<proteinExistence type="predicted"/>
<keyword evidence="7" id="KW-1185">Reference proteome</keyword>
<dbReference type="PANTHER" id="PTHR13723:SF316">
    <property type="entry name" value="LONELY HEART, ISOFORM A"/>
    <property type="match status" value="1"/>
</dbReference>
<evidence type="ECO:0000256" key="1">
    <source>
        <dbReference type="ARBA" id="ARBA00004613"/>
    </source>
</evidence>
<dbReference type="GO" id="GO:0006508">
    <property type="term" value="P:proteolysis"/>
    <property type="evidence" value="ECO:0007669"/>
    <property type="project" value="TreeGrafter"/>
</dbReference>
<dbReference type="SMART" id="SM00209">
    <property type="entry name" value="TSP1"/>
    <property type="match status" value="6"/>
</dbReference>
<dbReference type="InterPro" id="IPR050439">
    <property type="entry name" value="ADAMTS_ADAMTS-like"/>
</dbReference>
<evidence type="ECO:0000256" key="2">
    <source>
        <dbReference type="ARBA" id="ARBA00022525"/>
    </source>
</evidence>
<feature type="domain" description="PLAC" evidence="5">
    <location>
        <begin position="828"/>
        <end position="864"/>
    </location>
</feature>
<dbReference type="EMBL" id="JH668416">
    <property type="protein sequence ID" value="KAG6452025.1"/>
    <property type="molecule type" value="Genomic_DNA"/>
</dbReference>
<protein>
    <recommendedName>
        <fullName evidence="5">PLAC domain-containing protein</fullName>
    </recommendedName>
</protein>
<feature type="region of interest" description="Disordered" evidence="4">
    <location>
        <begin position="106"/>
        <end position="126"/>
    </location>
</feature>
<reference evidence="6" key="2">
    <citation type="submission" date="2020-12" db="EMBL/GenBank/DDBJ databases">
        <authorList>
            <person name="Kanost M."/>
        </authorList>
    </citation>
    <scope>NUCLEOTIDE SEQUENCE</scope>
</reference>
<dbReference type="Pfam" id="PF00090">
    <property type="entry name" value="TSP_1"/>
    <property type="match status" value="1"/>
</dbReference>
<evidence type="ECO:0000256" key="3">
    <source>
        <dbReference type="ARBA" id="ARBA00022729"/>
    </source>
</evidence>
<keyword evidence="3" id="KW-0732">Signal</keyword>
<dbReference type="Pfam" id="PF08686">
    <property type="entry name" value="PLAC"/>
    <property type="match status" value="1"/>
</dbReference>
<name>A0A921Z6U6_MANSE</name>
<accession>A0A921Z6U6</accession>
<dbReference type="PROSITE" id="PS50900">
    <property type="entry name" value="PLAC"/>
    <property type="match status" value="1"/>
</dbReference>
<sequence>MIVRDHIAVSESNSSLRTDTTLPYPRFVSENSERILTACSKHSHIHAQSTTTEVGLPVARTTQGIRTNASIYAWSAWGKWSPCSRTCGGGVAVQERQCLPRDPARLRRSRKRRKLSRSADHNRRARNVIHGPASEPDCFGLARRYHECNTAPCPGPQRDSRAEQCAVYDRRPFRGRFYTWVPYVDGDAPCILNCRPRGQQFYASLALVADGTSCTKPGFRAICVQGSCKVNVKMKVVNIILVSSVAIFLVVGREGVLASTTSREIHCGRRLVSGLFSRPQLPLGYSYVVTVPRGACRLNVSEVVPSENYIALKVTNGSYIMNGEFAVSAPGTYEAAGARFVYSRGNGLDTVYAHGPIHHPIDVMILYTQPNPNIKYEYLTDSDPDDTSNDIPTANPAPHHQMPRHHHRHHSADTYVRDLVSQPSLSGHPDFNNLESQSQVESNVIGDRKFAWKILSFTQCSRSCGGGLQIGKYKCAELGDKEDKEVSPAHCSGAAPPARRRRCGGAPCPPRWRAAAWGPCPVCGPAHRTRIVGCVQDHARGITKISDQKCPLPMPPSTEACDIPNCDGTAVTPSVPRLDSRRQVRPRDHTDNFREGPVISLATNLTDNDIISTPAPSYNFNAGGGWLYTEWSECVGWCVGGGVQSRGVRCADPSGCSAHRAPEATQTCSVRKQCDAQWFSGDWSPCTAQCGGRQVRGVICIGGNGRRLRDSSCRGPRPEAERACGGTCTPSWYLSDWGECQGPCEAGVQSRTVWCTRGGVEGASGAARDSECPGVRPPAKRTCVPARCTSKPDVKAVINPVSTVSDPQQRVTRHQSHNAQSQRDRSFADGGCVDKLNTCGLAVQARLCHYPYYAQSCCNSCHGR</sequence>
<dbReference type="InterPro" id="IPR010909">
    <property type="entry name" value="PLAC"/>
</dbReference>
<feature type="region of interest" description="Disordered" evidence="4">
    <location>
        <begin position="381"/>
        <end position="411"/>
    </location>
</feature>
<evidence type="ECO:0000256" key="4">
    <source>
        <dbReference type="SAM" id="MobiDB-lite"/>
    </source>
</evidence>
<dbReference type="Pfam" id="PF19030">
    <property type="entry name" value="TSP1_ADAMTS"/>
    <property type="match status" value="4"/>
</dbReference>